<gene>
    <name evidence="2" type="ORF">IQ241_09300</name>
</gene>
<evidence type="ECO:0000313" key="2">
    <source>
        <dbReference type="EMBL" id="MBE9077491.1"/>
    </source>
</evidence>
<reference evidence="2" key="1">
    <citation type="submission" date="2020-10" db="EMBL/GenBank/DDBJ databases">
        <authorList>
            <person name="Castelo-Branco R."/>
            <person name="Eusebio N."/>
            <person name="Adriana R."/>
            <person name="Vieira A."/>
            <person name="Brugerolle De Fraissinette N."/>
            <person name="Rezende De Castro R."/>
            <person name="Schneider M.P."/>
            <person name="Vasconcelos V."/>
            <person name="Leao P.N."/>
        </authorList>
    </citation>
    <scope>NUCLEOTIDE SEQUENCE</scope>
    <source>
        <strain evidence="2">LEGE 07310</strain>
    </source>
</reference>
<organism evidence="2 3">
    <name type="scientific">Vasconcelosia minhoensis LEGE 07310</name>
    <dbReference type="NCBI Taxonomy" id="915328"/>
    <lineage>
        <taxon>Bacteria</taxon>
        <taxon>Bacillati</taxon>
        <taxon>Cyanobacteriota</taxon>
        <taxon>Cyanophyceae</taxon>
        <taxon>Nodosilineales</taxon>
        <taxon>Cymatolegaceae</taxon>
        <taxon>Vasconcelosia</taxon>
        <taxon>Vasconcelosia minhoensis</taxon>
    </lineage>
</organism>
<keyword evidence="3" id="KW-1185">Reference proteome</keyword>
<feature type="region of interest" description="Disordered" evidence="1">
    <location>
        <begin position="141"/>
        <end position="168"/>
    </location>
</feature>
<feature type="region of interest" description="Disordered" evidence="1">
    <location>
        <begin position="71"/>
        <end position="100"/>
    </location>
</feature>
<evidence type="ECO:0000313" key="3">
    <source>
        <dbReference type="Proteomes" id="UP000636505"/>
    </source>
</evidence>
<name>A0A8J7ANP4_9CYAN</name>
<protein>
    <submittedName>
        <fullName evidence="2">Uncharacterized protein</fullName>
    </submittedName>
</protein>
<dbReference type="Proteomes" id="UP000636505">
    <property type="component" value="Unassembled WGS sequence"/>
</dbReference>
<evidence type="ECO:0000256" key="1">
    <source>
        <dbReference type="SAM" id="MobiDB-lite"/>
    </source>
</evidence>
<comment type="caution">
    <text evidence="2">The sequence shown here is derived from an EMBL/GenBank/DDBJ whole genome shotgun (WGS) entry which is preliminary data.</text>
</comment>
<dbReference type="RefSeq" id="WP_193906311.1">
    <property type="nucleotide sequence ID" value="NZ_JADEXG010000017.1"/>
</dbReference>
<dbReference type="EMBL" id="JADEXG010000017">
    <property type="protein sequence ID" value="MBE9077491.1"/>
    <property type="molecule type" value="Genomic_DNA"/>
</dbReference>
<dbReference type="AlphaFoldDB" id="A0A8J7ANP4"/>
<sequence>MALAEFRNHYPTGCLITELLMVNDGQYVVRAAVSLDQQTVATGLAADKTIEAAEDRARSRALAVLNPSQSEAVAEDGLGSSAGPSANSPLADAPNHMPEIRPEATAMPSTATKAAEPPTEQVPAALPAPTEVSKPIADSANSAIAPPENFGGSENFGGPEDFDPSAKPVDLSDIIAQTDVELSRLGWTSADGREHLEKTYGKRSRQQLTDEELLSFLLHLETLPTPSWDSGSS</sequence>
<accession>A0A8J7ANP4</accession>
<proteinExistence type="predicted"/>